<dbReference type="RefSeq" id="WP_130648609.1">
    <property type="nucleotide sequence ID" value="NZ_BMHA01000005.1"/>
</dbReference>
<keyword evidence="3" id="KW-1185">Reference proteome</keyword>
<name>A0A8J3A7R2_9ACTN</name>
<keyword evidence="1" id="KW-0732">Signal</keyword>
<accession>A0A8J3A7R2</accession>
<protein>
    <submittedName>
        <fullName evidence="2">Uncharacterized protein</fullName>
    </submittedName>
</protein>
<feature type="signal peptide" evidence="1">
    <location>
        <begin position="1"/>
        <end position="27"/>
    </location>
</feature>
<comment type="caution">
    <text evidence="2">The sequence shown here is derived from an EMBL/GenBank/DDBJ whole genome shotgun (WGS) entry which is preliminary data.</text>
</comment>
<organism evidence="2 3">
    <name type="scientific">Egicoccus halophilus</name>
    <dbReference type="NCBI Taxonomy" id="1670830"/>
    <lineage>
        <taxon>Bacteria</taxon>
        <taxon>Bacillati</taxon>
        <taxon>Actinomycetota</taxon>
        <taxon>Nitriliruptoria</taxon>
        <taxon>Egicoccales</taxon>
        <taxon>Egicoccaceae</taxon>
        <taxon>Egicoccus</taxon>
    </lineage>
</organism>
<dbReference type="Proteomes" id="UP000650511">
    <property type="component" value="Unassembled WGS sequence"/>
</dbReference>
<evidence type="ECO:0000256" key="1">
    <source>
        <dbReference type="SAM" id="SignalP"/>
    </source>
</evidence>
<dbReference type="PROSITE" id="PS51257">
    <property type="entry name" value="PROKAR_LIPOPROTEIN"/>
    <property type="match status" value="1"/>
</dbReference>
<feature type="chain" id="PRO_5035249067" evidence="1">
    <location>
        <begin position="28"/>
        <end position="186"/>
    </location>
</feature>
<dbReference type="EMBL" id="BMHA01000005">
    <property type="protein sequence ID" value="GGI05935.1"/>
    <property type="molecule type" value="Genomic_DNA"/>
</dbReference>
<gene>
    <name evidence="2" type="ORF">GCM10011354_16590</name>
</gene>
<reference evidence="2" key="2">
    <citation type="submission" date="2020-09" db="EMBL/GenBank/DDBJ databases">
        <authorList>
            <person name="Sun Q."/>
            <person name="Zhou Y."/>
        </authorList>
    </citation>
    <scope>NUCLEOTIDE SEQUENCE</scope>
    <source>
        <strain evidence="2">CGMCC 1.14988</strain>
    </source>
</reference>
<reference evidence="2" key="1">
    <citation type="journal article" date="2014" name="Int. J. Syst. Evol. Microbiol.">
        <title>Complete genome sequence of Corynebacterium casei LMG S-19264T (=DSM 44701T), isolated from a smear-ripened cheese.</title>
        <authorList>
            <consortium name="US DOE Joint Genome Institute (JGI-PGF)"/>
            <person name="Walter F."/>
            <person name="Albersmeier A."/>
            <person name="Kalinowski J."/>
            <person name="Ruckert C."/>
        </authorList>
    </citation>
    <scope>NUCLEOTIDE SEQUENCE</scope>
    <source>
        <strain evidence="2">CGMCC 1.14988</strain>
    </source>
</reference>
<sequence>MSRVRRVPLVLALLLSLALSGCGGEDAQPSSVTWRNVTIDLPEGWYRNEETETHLTIANVDLRPGESDEEFVAPEEGVVSMAFTYEPATLPDDWRRFVAEQDATLEADTRLTLDGEIPATQLVFSYVTNDIPTREMVVLVPSRSIVVLSQPIPGPGDEEGPEVFLAHIDTFLQVLETADFGPPVLE</sequence>
<proteinExistence type="predicted"/>
<evidence type="ECO:0000313" key="3">
    <source>
        <dbReference type="Proteomes" id="UP000650511"/>
    </source>
</evidence>
<dbReference type="AlphaFoldDB" id="A0A8J3A7R2"/>
<evidence type="ECO:0000313" key="2">
    <source>
        <dbReference type="EMBL" id="GGI05935.1"/>
    </source>
</evidence>